<evidence type="ECO:0000256" key="7">
    <source>
        <dbReference type="SAM" id="MobiDB-lite"/>
    </source>
</evidence>
<comment type="caution">
    <text evidence="9">The sequence shown here is derived from an EMBL/GenBank/DDBJ whole genome shotgun (WGS) entry which is preliminary data.</text>
</comment>
<organism evidence="9 10">
    <name type="scientific">Cyclotella cryptica</name>
    <dbReference type="NCBI Taxonomy" id="29204"/>
    <lineage>
        <taxon>Eukaryota</taxon>
        <taxon>Sar</taxon>
        <taxon>Stramenopiles</taxon>
        <taxon>Ochrophyta</taxon>
        <taxon>Bacillariophyta</taxon>
        <taxon>Coscinodiscophyceae</taxon>
        <taxon>Thalassiosirophycidae</taxon>
        <taxon>Stephanodiscales</taxon>
        <taxon>Stephanodiscaceae</taxon>
        <taxon>Cyclotella</taxon>
    </lineage>
</organism>
<keyword evidence="5 6" id="KW-0694">RNA-binding</keyword>
<comment type="catalytic activity">
    <reaction evidence="6">
        <text>ATP + H2O = ADP + phosphate + H(+)</text>
        <dbReference type="Rhea" id="RHEA:13065"/>
        <dbReference type="ChEBI" id="CHEBI:15377"/>
        <dbReference type="ChEBI" id="CHEBI:15378"/>
        <dbReference type="ChEBI" id="CHEBI:30616"/>
        <dbReference type="ChEBI" id="CHEBI:43474"/>
        <dbReference type="ChEBI" id="CHEBI:456216"/>
        <dbReference type="EC" id="3.6.4.13"/>
    </reaction>
</comment>
<reference evidence="9 10" key="1">
    <citation type="journal article" date="2020" name="G3 (Bethesda)">
        <title>Improved Reference Genome for Cyclotella cryptica CCMP332, a Model for Cell Wall Morphogenesis, Salinity Adaptation, and Lipid Production in Diatoms (Bacillariophyta).</title>
        <authorList>
            <person name="Roberts W.R."/>
            <person name="Downey K.M."/>
            <person name="Ruck E.C."/>
            <person name="Traller J.C."/>
            <person name="Alverson A.J."/>
        </authorList>
    </citation>
    <scope>NUCLEOTIDE SEQUENCE [LARGE SCALE GENOMIC DNA]</scope>
    <source>
        <strain evidence="9 10">CCMP332</strain>
    </source>
</reference>
<keyword evidence="1 6" id="KW-0547">Nucleotide-binding</keyword>
<comment type="function">
    <text evidence="6">RNA helicase.</text>
</comment>
<dbReference type="Pfam" id="PF00271">
    <property type="entry name" value="Helicase_C"/>
    <property type="match status" value="1"/>
</dbReference>
<comment type="domain">
    <text evidence="6">The Q motif is unique to and characteristic of the DEAD box family of RNA helicases and controls ATP binding and hydrolysis.</text>
</comment>
<feature type="compositionally biased region" description="Polar residues" evidence="7">
    <location>
        <begin position="87"/>
        <end position="96"/>
    </location>
</feature>
<dbReference type="GO" id="GO:0016787">
    <property type="term" value="F:hydrolase activity"/>
    <property type="evidence" value="ECO:0007669"/>
    <property type="project" value="UniProtKB-KW"/>
</dbReference>
<dbReference type="InterPro" id="IPR025313">
    <property type="entry name" value="SPB4-like_CTE"/>
</dbReference>
<feature type="compositionally biased region" description="Basic and acidic residues" evidence="7">
    <location>
        <begin position="434"/>
        <end position="444"/>
    </location>
</feature>
<gene>
    <name evidence="9" type="ORF">HJC23_003798</name>
</gene>
<protein>
    <recommendedName>
        <fullName evidence="6">ATP-dependent RNA helicase</fullName>
        <ecNumber evidence="6">3.6.4.13</ecNumber>
    </recommendedName>
</protein>
<dbReference type="GO" id="GO:0005524">
    <property type="term" value="F:ATP binding"/>
    <property type="evidence" value="ECO:0007669"/>
    <property type="project" value="UniProtKB-UniRule"/>
</dbReference>
<feature type="compositionally biased region" description="Basic and acidic residues" evidence="7">
    <location>
        <begin position="454"/>
        <end position="465"/>
    </location>
</feature>
<evidence type="ECO:0000313" key="10">
    <source>
        <dbReference type="Proteomes" id="UP001516023"/>
    </source>
</evidence>
<evidence type="ECO:0000256" key="6">
    <source>
        <dbReference type="RuleBase" id="RU365068"/>
    </source>
</evidence>
<feature type="region of interest" description="Disordered" evidence="7">
    <location>
        <begin position="1"/>
        <end position="96"/>
    </location>
</feature>
<evidence type="ECO:0000256" key="4">
    <source>
        <dbReference type="ARBA" id="ARBA00022840"/>
    </source>
</evidence>
<comment type="similarity">
    <text evidence="6">Belongs to the DEAD box helicase family.</text>
</comment>
<evidence type="ECO:0000256" key="3">
    <source>
        <dbReference type="ARBA" id="ARBA00022806"/>
    </source>
</evidence>
<feature type="region of interest" description="Disordered" evidence="7">
    <location>
        <begin position="434"/>
        <end position="505"/>
    </location>
</feature>
<dbReference type="Pfam" id="PF13959">
    <property type="entry name" value="CTE_SPB4"/>
    <property type="match status" value="1"/>
</dbReference>
<dbReference type="PANTHER" id="PTHR24031">
    <property type="entry name" value="RNA HELICASE"/>
    <property type="match status" value="1"/>
</dbReference>
<dbReference type="GO" id="GO:0003723">
    <property type="term" value="F:RNA binding"/>
    <property type="evidence" value="ECO:0007669"/>
    <property type="project" value="UniProtKB-UniRule"/>
</dbReference>
<keyword evidence="2 6" id="KW-0378">Hydrolase</keyword>
<evidence type="ECO:0000313" key="9">
    <source>
        <dbReference type="EMBL" id="KAL3793288.1"/>
    </source>
</evidence>
<feature type="compositionally biased region" description="Pro residues" evidence="7">
    <location>
        <begin position="37"/>
        <end position="51"/>
    </location>
</feature>
<evidence type="ECO:0000256" key="2">
    <source>
        <dbReference type="ARBA" id="ARBA00022801"/>
    </source>
</evidence>
<dbReference type="EC" id="3.6.4.13" evidence="6"/>
<evidence type="ECO:0000256" key="5">
    <source>
        <dbReference type="ARBA" id="ARBA00022884"/>
    </source>
</evidence>
<dbReference type="InterPro" id="IPR001650">
    <property type="entry name" value="Helicase_C-like"/>
</dbReference>
<sequence>MTGTTAPDPPECPKSSGASFISLPPPKCDDHDFLLRVPPPNSEETPAPPPRTSSDKSSSRFRRLNSVDPPEVLFPIDSFDEAPPSNAHDSMTPSSPATAKEMAAALALVPYDDYPQKEKKGYTSFTLNELFDPGSPSSPSPTHHHHALVMWEEPDMKHRSSVRELVPYENNHERQLVVKRHSISEHPTRRGFDHCFVSVPFKERLSALFATLRRNAERKVIVICATWESAKFHALLFRQLELFTVYEMHESMEDVDVVDSHDRFLYTYPGVLFASDIALQEFDVPPNVDYILQYEPPMDPTEYIYRFSTANLFQTSCHKALLFLSPEGKQMNFMRYFEHAEVEVSELQARKVSEFQGRVEKLILKHTELNEAAWKAFRSYVLAFQGHSHQDVYDKKSIDEEAICKSFAMPYFPCYVASQHKEDNIVKEFITKESKGERSMDKEGRHHHSHHHYFREENAGEEKVKKQASWMKGKERTWRSRAKKSWMNKEKSWKHAHASIKFASD</sequence>
<dbReference type="InterPro" id="IPR027417">
    <property type="entry name" value="P-loop_NTPase"/>
</dbReference>
<dbReference type="GO" id="GO:0003724">
    <property type="term" value="F:RNA helicase activity"/>
    <property type="evidence" value="ECO:0007669"/>
    <property type="project" value="UniProtKB-EC"/>
</dbReference>
<accession>A0ABD3PZ09</accession>
<dbReference type="SUPFAM" id="SSF52540">
    <property type="entry name" value="P-loop containing nucleoside triphosphate hydrolases"/>
    <property type="match status" value="1"/>
</dbReference>
<keyword evidence="3 6" id="KW-0347">Helicase</keyword>
<keyword evidence="4 6" id="KW-0067">ATP-binding</keyword>
<dbReference type="EMBL" id="JABMIG020000092">
    <property type="protein sequence ID" value="KAL3793288.1"/>
    <property type="molecule type" value="Genomic_DNA"/>
</dbReference>
<keyword evidence="10" id="KW-1185">Reference proteome</keyword>
<dbReference type="Gene3D" id="3.40.50.300">
    <property type="entry name" value="P-loop containing nucleotide triphosphate hydrolases"/>
    <property type="match status" value="1"/>
</dbReference>
<evidence type="ECO:0000256" key="1">
    <source>
        <dbReference type="ARBA" id="ARBA00022741"/>
    </source>
</evidence>
<evidence type="ECO:0000259" key="8">
    <source>
        <dbReference type="PROSITE" id="PS51194"/>
    </source>
</evidence>
<dbReference type="PROSITE" id="PS51194">
    <property type="entry name" value="HELICASE_CTER"/>
    <property type="match status" value="1"/>
</dbReference>
<dbReference type="SMART" id="SM01178">
    <property type="entry name" value="DUF4217"/>
    <property type="match status" value="1"/>
</dbReference>
<name>A0ABD3PZ09_9STRA</name>
<dbReference type="AlphaFoldDB" id="A0ABD3PZ09"/>
<feature type="domain" description="Helicase C-terminal" evidence="8">
    <location>
        <begin position="204"/>
        <end position="363"/>
    </location>
</feature>
<dbReference type="Proteomes" id="UP001516023">
    <property type="component" value="Unassembled WGS sequence"/>
</dbReference>
<proteinExistence type="inferred from homology"/>